<accession>A0ACB8TWL0</accession>
<keyword evidence="2" id="KW-1185">Reference proteome</keyword>
<comment type="caution">
    <text evidence="1">The sequence shown here is derived from an EMBL/GenBank/DDBJ whole genome shotgun (WGS) entry which is preliminary data.</text>
</comment>
<gene>
    <name evidence="1" type="ORF">BDY19DRAFT_960848</name>
</gene>
<evidence type="ECO:0000313" key="1">
    <source>
        <dbReference type="EMBL" id="KAI0086329.1"/>
    </source>
</evidence>
<reference evidence="1" key="1">
    <citation type="journal article" date="2021" name="Environ. Microbiol.">
        <title>Gene family expansions and transcriptome signatures uncover fungal adaptations to wood decay.</title>
        <authorList>
            <person name="Hage H."/>
            <person name="Miyauchi S."/>
            <person name="Viragh M."/>
            <person name="Drula E."/>
            <person name="Min B."/>
            <person name="Chaduli D."/>
            <person name="Navarro D."/>
            <person name="Favel A."/>
            <person name="Norest M."/>
            <person name="Lesage-Meessen L."/>
            <person name="Balint B."/>
            <person name="Merenyi Z."/>
            <person name="de Eugenio L."/>
            <person name="Morin E."/>
            <person name="Martinez A.T."/>
            <person name="Baldrian P."/>
            <person name="Stursova M."/>
            <person name="Martinez M.J."/>
            <person name="Novotny C."/>
            <person name="Magnuson J.K."/>
            <person name="Spatafora J.W."/>
            <person name="Maurice S."/>
            <person name="Pangilinan J."/>
            <person name="Andreopoulos W."/>
            <person name="LaButti K."/>
            <person name="Hundley H."/>
            <person name="Na H."/>
            <person name="Kuo A."/>
            <person name="Barry K."/>
            <person name="Lipzen A."/>
            <person name="Henrissat B."/>
            <person name="Riley R."/>
            <person name="Ahrendt S."/>
            <person name="Nagy L.G."/>
            <person name="Grigoriev I.V."/>
            <person name="Martin F."/>
            <person name="Rosso M.N."/>
        </authorList>
    </citation>
    <scope>NUCLEOTIDE SEQUENCE</scope>
    <source>
        <strain evidence="1">CBS 384.51</strain>
    </source>
</reference>
<dbReference type="EMBL" id="MU274924">
    <property type="protein sequence ID" value="KAI0086329.1"/>
    <property type="molecule type" value="Genomic_DNA"/>
</dbReference>
<protein>
    <submittedName>
        <fullName evidence="1">Uncharacterized protein</fullName>
    </submittedName>
</protein>
<sequence length="466" mass="51896">MPPSLYIPILIAGMLITGSSNSLWTKWQDMQCVENCDDPNPRRHVLYEQPVWQTLQMFIGEMFCFLPVLYTVAKARYQAFKRSRRQPVHLGADDEDLRAPTLTSTFVDSEADDAELEGPGPKAAHALKPMRGWAYLLLWLPSFCDLTGTTLLNIGLLYTPVSIYQMTRGASVLFVGILSVMFLHRKLWLYQWLSLVTVMFGVGLVGLSGSMIKDAVKDAAVHLLSNMDTPGSSPTPADEPEVTKVLLGVFLVLISTVFAATQFVVEEKIMSRYSVTPLVAVGWEGFFGAASILVMFPFLPLFRPYVPASTEAFFDVRRGWNQMIHTPTVLWSGIAIMCSISAFNFFGLSMTRHVSSVARSLTDMCRTLTIWIISLLLGWELLVFPISLVQVLGFSLLIYGTFVFNNIVQPPAFLRPHIASEHGDEDRALLANEALDETSALPADLGQSGYDVVPQEQLPQPHPRRD</sequence>
<organism evidence="1 2">
    <name type="scientific">Irpex rosettiformis</name>
    <dbReference type="NCBI Taxonomy" id="378272"/>
    <lineage>
        <taxon>Eukaryota</taxon>
        <taxon>Fungi</taxon>
        <taxon>Dikarya</taxon>
        <taxon>Basidiomycota</taxon>
        <taxon>Agaricomycotina</taxon>
        <taxon>Agaricomycetes</taxon>
        <taxon>Polyporales</taxon>
        <taxon>Irpicaceae</taxon>
        <taxon>Irpex</taxon>
    </lineage>
</organism>
<name>A0ACB8TWL0_9APHY</name>
<proteinExistence type="predicted"/>
<evidence type="ECO:0000313" key="2">
    <source>
        <dbReference type="Proteomes" id="UP001055072"/>
    </source>
</evidence>
<dbReference type="Proteomes" id="UP001055072">
    <property type="component" value="Unassembled WGS sequence"/>
</dbReference>